<keyword evidence="3" id="KW-0328">Glycosyltransferase</keyword>
<name>A8YIN6_MICA7</name>
<proteinExistence type="predicted"/>
<evidence type="ECO:0000256" key="4">
    <source>
        <dbReference type="ARBA" id="ARBA00022679"/>
    </source>
</evidence>
<feature type="transmembrane region" description="Helical" evidence="8">
    <location>
        <begin position="154"/>
        <end position="173"/>
    </location>
</feature>
<gene>
    <name evidence="9" type="ORF">IPF_2438</name>
</gene>
<reference evidence="9" key="1">
    <citation type="submission" date="2007-08" db="EMBL/GenBank/DDBJ databases">
        <authorList>
            <person name="Frangeul L."/>
        </authorList>
    </citation>
    <scope>NUCLEOTIDE SEQUENCE</scope>
    <source>
        <strain evidence="9">PCC 7806</strain>
    </source>
</reference>
<feature type="transmembrane region" description="Helical" evidence="8">
    <location>
        <begin position="421"/>
        <end position="439"/>
    </location>
</feature>
<evidence type="ECO:0000313" key="9">
    <source>
        <dbReference type="EMBL" id="CAO87512.1"/>
    </source>
</evidence>
<dbReference type="PANTHER" id="PTHR33908">
    <property type="entry name" value="MANNOSYLTRANSFERASE YKCB-RELATED"/>
    <property type="match status" value="1"/>
</dbReference>
<dbReference type="PANTHER" id="PTHR33908:SF11">
    <property type="entry name" value="MEMBRANE PROTEIN"/>
    <property type="match status" value="1"/>
</dbReference>
<keyword evidence="5 8" id="KW-0812">Transmembrane</keyword>
<feature type="transmembrane region" description="Helical" evidence="8">
    <location>
        <begin position="392"/>
        <end position="409"/>
    </location>
</feature>
<dbReference type="InterPro" id="IPR050297">
    <property type="entry name" value="LipidA_mod_glycosyltrf_83"/>
</dbReference>
<dbReference type="GO" id="GO:0005886">
    <property type="term" value="C:plasma membrane"/>
    <property type="evidence" value="ECO:0007669"/>
    <property type="project" value="UniProtKB-SubCell"/>
</dbReference>
<protein>
    <submittedName>
        <fullName evidence="9">Similar to tr|Q89QQ8|Q89QQ8</fullName>
    </submittedName>
</protein>
<keyword evidence="4" id="KW-0808">Transferase</keyword>
<feature type="transmembrane region" description="Helical" evidence="8">
    <location>
        <begin position="329"/>
        <end position="350"/>
    </location>
</feature>
<dbReference type="AlphaFoldDB" id="A8YIN6"/>
<dbReference type="GO" id="GO:0016763">
    <property type="term" value="F:pentosyltransferase activity"/>
    <property type="evidence" value="ECO:0007669"/>
    <property type="project" value="TreeGrafter"/>
</dbReference>
<comment type="subcellular location">
    <subcellularLocation>
        <location evidence="1">Cell membrane</location>
        <topology evidence="1">Multi-pass membrane protein</topology>
    </subcellularLocation>
</comment>
<evidence type="ECO:0000256" key="8">
    <source>
        <dbReference type="SAM" id="Phobius"/>
    </source>
</evidence>
<keyword evidence="6 8" id="KW-1133">Transmembrane helix</keyword>
<keyword evidence="7 8" id="KW-0472">Membrane</keyword>
<feature type="transmembrane region" description="Helical" evidence="8">
    <location>
        <begin position="128"/>
        <end position="148"/>
    </location>
</feature>
<evidence type="ECO:0000256" key="2">
    <source>
        <dbReference type="ARBA" id="ARBA00022475"/>
    </source>
</evidence>
<evidence type="ECO:0000256" key="3">
    <source>
        <dbReference type="ARBA" id="ARBA00022676"/>
    </source>
</evidence>
<feature type="transmembrane region" description="Helical" evidence="8">
    <location>
        <begin position="219"/>
        <end position="247"/>
    </location>
</feature>
<accession>A8YIN6</accession>
<dbReference type="EMBL" id="AM778948">
    <property type="protein sequence ID" value="CAO87512.1"/>
    <property type="molecule type" value="Genomic_DNA"/>
</dbReference>
<evidence type="ECO:0000256" key="5">
    <source>
        <dbReference type="ARBA" id="ARBA00022692"/>
    </source>
</evidence>
<keyword evidence="2" id="KW-1003">Cell membrane</keyword>
<feature type="transmembrane region" description="Helical" evidence="8">
    <location>
        <begin position="25"/>
        <end position="49"/>
    </location>
</feature>
<evidence type="ECO:0000256" key="7">
    <source>
        <dbReference type="ARBA" id="ARBA00023136"/>
    </source>
</evidence>
<organism evidence="9">
    <name type="scientific">Microcystis aeruginosa (strain PCC 7806)</name>
    <dbReference type="NCBI Taxonomy" id="267872"/>
    <lineage>
        <taxon>Bacteria</taxon>
        <taxon>Bacillati</taxon>
        <taxon>Cyanobacteriota</taxon>
        <taxon>Cyanophyceae</taxon>
        <taxon>Oscillatoriophycideae</taxon>
        <taxon>Chroococcales</taxon>
        <taxon>Microcystaceae</taxon>
        <taxon>Microcystis</taxon>
    </lineage>
</organism>
<feature type="transmembrane region" description="Helical" evidence="8">
    <location>
        <begin position="259"/>
        <end position="280"/>
    </location>
</feature>
<evidence type="ECO:0000256" key="6">
    <source>
        <dbReference type="ARBA" id="ARBA00022989"/>
    </source>
</evidence>
<feature type="transmembrane region" description="Helical" evidence="8">
    <location>
        <begin position="362"/>
        <end position="380"/>
    </location>
</feature>
<sequence>MIKLPTILTRSPMKSRKGLISVKQAYLKILSVILVLAIIGLSVVGNYGITWDEPIEVDMVSHNLEYIRENKPISEMSRHYGFYFNYISQLIYESKEKFFPATPNLPPNPTDKDKWLSRIWQITRVKHVVTFLFSLITYLSVVGIVAILAGIESAWLGALILALFPAFWGHSFFNPKDIPFAAMFTLGTFAGSLLLDKYFQSENQAIKLGFNRLTVYSCLYGILAGLITGIRIGGFFILFYLIFAHLVGRWDIKTLPKTVWRFLPLYAVIILFWAITTYIVHPAAWRNPITWFIEAITLMSKFNIWDNTVLFDGQNIPGRSLPWYYLPRLFSLTTPVLLQIAVLLGVMGILTKMTKLTPSQRACALITLLQAFLLPSVAILRQSTLYDGIRHFLFVIPALAAIASTAIIWTYHKLKRKSIKIFLTTLLILNFSVIVYDMISLHPYEYTYYNRAYGGLKAAQGQQETDYWGLSLKEGMEWLNQNAAANSTIVVSGPMFAAEMVQDYQKNLTMIYRDDFAWGKAPDPDYYMGLSRYDYFQAFPHCPTVHAVQRQDTPLTIIKDCRQP</sequence>
<feature type="transmembrane region" description="Helical" evidence="8">
    <location>
        <begin position="180"/>
        <end position="199"/>
    </location>
</feature>
<evidence type="ECO:0000256" key="1">
    <source>
        <dbReference type="ARBA" id="ARBA00004651"/>
    </source>
</evidence>
<dbReference type="GO" id="GO:0009103">
    <property type="term" value="P:lipopolysaccharide biosynthetic process"/>
    <property type="evidence" value="ECO:0007669"/>
    <property type="project" value="UniProtKB-ARBA"/>
</dbReference>